<dbReference type="Pfam" id="PF00657">
    <property type="entry name" value="Lipase_GDSL"/>
    <property type="match status" value="1"/>
</dbReference>
<dbReference type="SUPFAM" id="SSF52266">
    <property type="entry name" value="SGNH hydrolase"/>
    <property type="match status" value="1"/>
</dbReference>
<comment type="caution">
    <text evidence="3">The sequence shown here is derived from an EMBL/GenBank/DDBJ whole genome shotgun (WGS) entry which is preliminary data.</text>
</comment>
<dbReference type="GO" id="GO:0016788">
    <property type="term" value="F:hydrolase activity, acting on ester bonds"/>
    <property type="evidence" value="ECO:0007669"/>
    <property type="project" value="InterPro"/>
</dbReference>
<dbReference type="AlphaFoldDB" id="A0A177MER7"/>
<dbReference type="PANTHER" id="PTHR45648:SF22">
    <property type="entry name" value="GDSL LIPASE_ACYLHYDROLASE FAMILY PROTEIN (AFU_ORTHOLOGUE AFUA_4G14700)"/>
    <property type="match status" value="1"/>
</dbReference>
<dbReference type="InterPro" id="IPR051058">
    <property type="entry name" value="GDSL_Est/Lipase"/>
</dbReference>
<dbReference type="InterPro" id="IPR001087">
    <property type="entry name" value="GDSL"/>
</dbReference>
<gene>
    <name evidence="3" type="ORF">A1332_15045</name>
</gene>
<feature type="chain" id="PRO_5008067968" description="Phospholipase/lecithinase/hemolysin" evidence="2">
    <location>
        <begin position="24"/>
        <end position="332"/>
    </location>
</feature>
<evidence type="ECO:0008006" key="5">
    <source>
        <dbReference type="Google" id="ProtNLM"/>
    </source>
</evidence>
<dbReference type="InterPro" id="IPR036514">
    <property type="entry name" value="SGNH_hydro_sf"/>
</dbReference>
<reference evidence="3 4" key="1">
    <citation type="submission" date="2016-03" db="EMBL/GenBank/DDBJ databases">
        <authorList>
            <person name="Ploux O."/>
        </authorList>
    </citation>
    <scope>NUCLEOTIDE SEQUENCE [LARGE SCALE GENOMIC DNA]</scope>
    <source>
        <strain evidence="3 4">R-45363</strain>
    </source>
</reference>
<keyword evidence="2" id="KW-0732">Signal</keyword>
<dbReference type="PANTHER" id="PTHR45648">
    <property type="entry name" value="GDSL LIPASE/ACYLHYDROLASE FAMILY PROTEIN (AFU_ORTHOLOGUE AFUA_4G14700)"/>
    <property type="match status" value="1"/>
</dbReference>
<name>A0A177MER7_METMH</name>
<organism evidence="3 4">
    <name type="scientific">Methylomonas methanica</name>
    <dbReference type="NCBI Taxonomy" id="421"/>
    <lineage>
        <taxon>Bacteria</taxon>
        <taxon>Pseudomonadati</taxon>
        <taxon>Pseudomonadota</taxon>
        <taxon>Gammaproteobacteria</taxon>
        <taxon>Methylococcales</taxon>
        <taxon>Methylococcaceae</taxon>
        <taxon>Methylomonas</taxon>
    </lineage>
</organism>
<protein>
    <recommendedName>
        <fullName evidence="5">Phospholipase/lecithinase/hemolysin</fullName>
    </recommendedName>
</protein>
<evidence type="ECO:0000256" key="2">
    <source>
        <dbReference type="SAM" id="SignalP"/>
    </source>
</evidence>
<dbReference type="RefSeq" id="WP_064008864.1">
    <property type="nucleotide sequence ID" value="NZ_LUUG01000074.1"/>
</dbReference>
<accession>A0A177MER7</accession>
<proteinExistence type="predicted"/>
<feature type="signal peptide" evidence="2">
    <location>
        <begin position="1"/>
        <end position="23"/>
    </location>
</feature>
<dbReference type="EMBL" id="LUUG01000074">
    <property type="protein sequence ID" value="OAI03825.1"/>
    <property type="molecule type" value="Genomic_DNA"/>
</dbReference>
<evidence type="ECO:0000313" key="4">
    <source>
        <dbReference type="Proteomes" id="UP000078090"/>
    </source>
</evidence>
<evidence type="ECO:0000313" key="3">
    <source>
        <dbReference type="EMBL" id="OAI03825.1"/>
    </source>
</evidence>
<dbReference type="Proteomes" id="UP000078090">
    <property type="component" value="Unassembled WGS sequence"/>
</dbReference>
<evidence type="ECO:0000256" key="1">
    <source>
        <dbReference type="ARBA" id="ARBA00022801"/>
    </source>
</evidence>
<keyword evidence="1" id="KW-0378">Hydrolase</keyword>
<dbReference type="Gene3D" id="3.40.50.1110">
    <property type="entry name" value="SGNH hydrolase"/>
    <property type="match status" value="1"/>
</dbReference>
<dbReference type="OrthoDB" id="5292073at2"/>
<sequence length="332" mass="35705">MRALNKKDVIKICMLTLSLTWSAAVFAQKSAFDRIVVFGASLSDSGNAIVLINNAAEFGFAQCDLGTPLNVPPYDQMDKLYLPDDSYVELLVPDGVYARGGHHVTNGATWIEQYARGQGLSGTVRPALRNPGLQASNYAVGGARARPVTAQTLPDDVMRCRFNLSDQLAAYLADFQIGPGKPISGETLFVIEVGGNDVRDALDILLNTQNVDAAKEVIGQAIGNIGATIQTLYGLGARKFLLMNVPNIGRTPTVSLLDRLFTPPPRPIEDTVAYNANMLALGFNLALGQLQDGLNLALQAAGDIRTLDLYGLLEEIVWDKENNASKQLASPM</sequence>